<evidence type="ECO:0000313" key="2">
    <source>
        <dbReference type="Proteomes" id="UP000032142"/>
    </source>
</evidence>
<dbReference type="EMBL" id="JRRC01414046">
    <property type="protein sequence ID" value="KHG04570.1"/>
    <property type="molecule type" value="Genomic_DNA"/>
</dbReference>
<gene>
    <name evidence="1" type="ORF">F383_29426</name>
</gene>
<dbReference type="AlphaFoldDB" id="A0A0B0MUX4"/>
<protein>
    <submittedName>
        <fullName evidence="1">Glucose-6-phosphate isomerase</fullName>
    </submittedName>
</protein>
<keyword evidence="1" id="KW-0413">Isomerase</keyword>
<name>A0A0B0MUX4_GOSAR</name>
<reference evidence="2" key="1">
    <citation type="submission" date="2014-09" db="EMBL/GenBank/DDBJ databases">
        <authorList>
            <person name="Mudge J."/>
            <person name="Ramaraj T."/>
            <person name="Lindquist I.E."/>
            <person name="Bharti A.K."/>
            <person name="Sundararajan A."/>
            <person name="Cameron C.T."/>
            <person name="Woodward J.E."/>
            <person name="May G.D."/>
            <person name="Brubaker C."/>
            <person name="Broadhvest J."/>
            <person name="Wilkins T.A."/>
        </authorList>
    </citation>
    <scope>NUCLEOTIDE SEQUENCE</scope>
    <source>
        <strain evidence="2">cv. AKA8401</strain>
    </source>
</reference>
<keyword evidence="2" id="KW-1185">Reference proteome</keyword>
<organism evidence="1 2">
    <name type="scientific">Gossypium arboreum</name>
    <name type="common">Tree cotton</name>
    <name type="synonym">Gossypium nanking</name>
    <dbReference type="NCBI Taxonomy" id="29729"/>
    <lineage>
        <taxon>Eukaryota</taxon>
        <taxon>Viridiplantae</taxon>
        <taxon>Streptophyta</taxon>
        <taxon>Embryophyta</taxon>
        <taxon>Tracheophyta</taxon>
        <taxon>Spermatophyta</taxon>
        <taxon>Magnoliopsida</taxon>
        <taxon>eudicotyledons</taxon>
        <taxon>Gunneridae</taxon>
        <taxon>Pentapetalae</taxon>
        <taxon>rosids</taxon>
        <taxon>malvids</taxon>
        <taxon>Malvales</taxon>
        <taxon>Malvaceae</taxon>
        <taxon>Malvoideae</taxon>
        <taxon>Gossypium</taxon>
    </lineage>
</organism>
<comment type="caution">
    <text evidence="1">The sequence shown here is derived from an EMBL/GenBank/DDBJ whole genome shotgun (WGS) entry which is preliminary data.</text>
</comment>
<dbReference type="Proteomes" id="UP000032142">
    <property type="component" value="Unassembled WGS sequence"/>
</dbReference>
<proteinExistence type="predicted"/>
<dbReference type="GO" id="GO:0016853">
    <property type="term" value="F:isomerase activity"/>
    <property type="evidence" value="ECO:0007669"/>
    <property type="project" value="UniProtKB-KW"/>
</dbReference>
<accession>A0A0B0MUX4</accession>
<evidence type="ECO:0000313" key="1">
    <source>
        <dbReference type="EMBL" id="KHG04570.1"/>
    </source>
</evidence>
<sequence length="85" mass="9966">MSGTWHWHNNKTSCKTIVGLSALKCVIPYDILRNPSIPSGSSGSPRMWQKNERYSYLEWVQFRQASSGIEGRRRLDHTIIRIFWE</sequence>